<dbReference type="Gene3D" id="3.30.565.40">
    <property type="entry name" value="Fervidobacterium nodosum Rt17-B1 like"/>
    <property type="match status" value="1"/>
</dbReference>
<dbReference type="InterPro" id="IPR021729">
    <property type="entry name" value="DUF3298"/>
</dbReference>
<dbReference type="GO" id="GO:0045493">
    <property type="term" value="P:xylan catabolic process"/>
    <property type="evidence" value="ECO:0007669"/>
    <property type="project" value="UniProtKB-KW"/>
</dbReference>
<reference evidence="2 4" key="1">
    <citation type="submission" date="2015-11" db="EMBL/GenBank/DDBJ databases">
        <title>Genomic analysis of 38 Legionella species identifies large and diverse effector repertoires.</title>
        <authorList>
            <person name="Burstein D."/>
            <person name="Amaro F."/>
            <person name="Zusman T."/>
            <person name="Lifshitz Z."/>
            <person name="Cohen O."/>
            <person name="Gilbert J.A."/>
            <person name="Pupko T."/>
            <person name="Shuman H.A."/>
            <person name="Segal G."/>
        </authorList>
    </citation>
    <scope>NUCLEOTIDE SEQUENCE [LARGE SCALE GENOMIC DNA]</scope>
    <source>
        <strain evidence="2 4">SC-18-C9</strain>
    </source>
</reference>
<dbReference type="Proteomes" id="UP000255110">
    <property type="component" value="Unassembled WGS sequence"/>
</dbReference>
<accession>A0A378L4D7</accession>
<dbReference type="EMBL" id="LNYZ01000013">
    <property type="protein sequence ID" value="KTD77229.1"/>
    <property type="molecule type" value="Genomic_DNA"/>
</dbReference>
<gene>
    <name evidence="3" type="primary">yjeA_1</name>
    <name evidence="2" type="synonym">yjeA_2</name>
    <name evidence="2" type="ORF">Lstg_1586</name>
    <name evidence="3" type="ORF">NCTC11991_00533</name>
</gene>
<evidence type="ECO:0000313" key="4">
    <source>
        <dbReference type="Proteomes" id="UP000054820"/>
    </source>
</evidence>
<keyword evidence="3" id="KW-0326">Glycosidase</keyword>
<name>A0A378L4D7_9GAMM</name>
<evidence type="ECO:0000313" key="5">
    <source>
        <dbReference type="Proteomes" id="UP000255110"/>
    </source>
</evidence>
<keyword evidence="3" id="KW-0858">Xylan degradation</keyword>
<keyword evidence="4" id="KW-1185">Reference proteome</keyword>
<dbReference type="GO" id="GO:0016798">
    <property type="term" value="F:hydrolase activity, acting on glycosyl bonds"/>
    <property type="evidence" value="ECO:0007669"/>
    <property type="project" value="UniProtKB-KW"/>
</dbReference>
<keyword evidence="3" id="KW-0378">Hydrolase</keyword>
<dbReference type="OrthoDB" id="5637at2"/>
<evidence type="ECO:0000313" key="3">
    <source>
        <dbReference type="EMBL" id="STY21955.1"/>
    </source>
</evidence>
<keyword evidence="3" id="KW-0119">Carbohydrate metabolism</keyword>
<organism evidence="3 5">
    <name type="scientific">Legionella steigerwaltii</name>
    <dbReference type="NCBI Taxonomy" id="460"/>
    <lineage>
        <taxon>Bacteria</taxon>
        <taxon>Pseudomonadati</taxon>
        <taxon>Pseudomonadota</taxon>
        <taxon>Gammaproteobacteria</taxon>
        <taxon>Legionellales</taxon>
        <taxon>Legionellaceae</taxon>
        <taxon>Legionella</taxon>
    </lineage>
</organism>
<protein>
    <submittedName>
        <fullName evidence="3">Endo-1,4-beta-xylanase-like protein</fullName>
    </submittedName>
</protein>
<proteinExistence type="predicted"/>
<dbReference type="Proteomes" id="UP000054820">
    <property type="component" value="Unassembled WGS sequence"/>
</dbReference>
<feature type="domain" description="DUF3298" evidence="1">
    <location>
        <begin position="175"/>
        <end position="251"/>
    </location>
</feature>
<sequence>MFYSLKNRVILMVFGCFLISIAYADPLPPLSLWTNAQDDSRPLLVLNQKNQLVPKTVQTEKTRYLLQLRYPQIVGSPLPQTAKDFNHLLQSFVDKEINQFRHVINQTTPTQSMEVMQNHLKINYDLAGFVSQSQHTEYISIRFRRDSFVQGMAHPGQQIQTFNFDLGHNKLLSLSNLFKPNSNYLDKISSYCSNQLSSRKFPAEMIKAGAGPRMENYKNWNLTLSGLLITFDEAQVAPRYKGVQEVLIPYEVLKSSYTHETACTLFVINCDVT</sequence>
<dbReference type="RefSeq" id="WP_058477150.1">
    <property type="nucleotide sequence ID" value="NZ_CAAAIO010000016.1"/>
</dbReference>
<keyword evidence="3" id="KW-0624">Polysaccharide degradation</keyword>
<dbReference type="STRING" id="460.Lstg_1586"/>
<dbReference type="Gene3D" id="3.90.640.20">
    <property type="entry name" value="Heat-shock cognate protein, ATPase"/>
    <property type="match status" value="1"/>
</dbReference>
<dbReference type="AlphaFoldDB" id="A0A378L4D7"/>
<reference evidence="3 5" key="2">
    <citation type="submission" date="2018-06" db="EMBL/GenBank/DDBJ databases">
        <authorList>
            <consortium name="Pathogen Informatics"/>
            <person name="Doyle S."/>
        </authorList>
    </citation>
    <scope>NUCLEOTIDE SEQUENCE [LARGE SCALE GENOMIC DNA]</scope>
    <source>
        <strain evidence="3 5">NCTC11991</strain>
    </source>
</reference>
<evidence type="ECO:0000259" key="1">
    <source>
        <dbReference type="Pfam" id="PF11738"/>
    </source>
</evidence>
<dbReference type="EMBL" id="UGOY01000001">
    <property type="protein sequence ID" value="STY21955.1"/>
    <property type="molecule type" value="Genomic_DNA"/>
</dbReference>
<dbReference type="Pfam" id="PF11738">
    <property type="entry name" value="DUF3298"/>
    <property type="match status" value="1"/>
</dbReference>
<dbReference type="InterPro" id="IPR037126">
    <property type="entry name" value="PdaC/RsiV-like_sf"/>
</dbReference>
<evidence type="ECO:0000313" key="2">
    <source>
        <dbReference type="EMBL" id="KTD77229.1"/>
    </source>
</evidence>